<evidence type="ECO:0000256" key="14">
    <source>
        <dbReference type="ARBA" id="ARBA00023026"/>
    </source>
</evidence>
<evidence type="ECO:0000256" key="2">
    <source>
        <dbReference type="ARBA" id="ARBA00004651"/>
    </source>
</evidence>
<gene>
    <name evidence="27" type="ORF">DES47_10444</name>
</gene>
<evidence type="ECO:0000259" key="25">
    <source>
        <dbReference type="PROSITE" id="PS50110"/>
    </source>
</evidence>
<dbReference type="Pfam" id="PF00512">
    <property type="entry name" value="HisKA"/>
    <property type="match status" value="1"/>
</dbReference>
<feature type="domain" description="Response regulatory" evidence="25">
    <location>
        <begin position="495"/>
        <end position="612"/>
    </location>
</feature>
<dbReference type="InterPro" id="IPR004358">
    <property type="entry name" value="Sig_transdc_His_kin-like_C"/>
</dbReference>
<dbReference type="GO" id="GO:0005524">
    <property type="term" value="F:ATP binding"/>
    <property type="evidence" value="ECO:0007669"/>
    <property type="project" value="UniProtKB-KW"/>
</dbReference>
<dbReference type="Gene3D" id="3.30.565.10">
    <property type="entry name" value="Histidine kinase-like ATPase, C-terminal domain"/>
    <property type="match status" value="1"/>
</dbReference>
<comment type="catalytic activity">
    <reaction evidence="1">
        <text>ATP + protein L-histidine = ADP + protein N-phospho-L-histidine.</text>
        <dbReference type="EC" id="2.7.13.3"/>
    </reaction>
</comment>
<dbReference type="SUPFAM" id="SSF47384">
    <property type="entry name" value="Homodimeric domain of signal transducing histidine kinase"/>
    <property type="match status" value="1"/>
</dbReference>
<reference evidence="27 28" key="1">
    <citation type="submission" date="2019-03" db="EMBL/GenBank/DDBJ databases">
        <title>Genomic Encyclopedia of Type Strains, Phase IV (KMG-IV): sequencing the most valuable type-strain genomes for metagenomic binning, comparative biology and taxonomic classification.</title>
        <authorList>
            <person name="Goeker M."/>
        </authorList>
    </citation>
    <scope>NUCLEOTIDE SEQUENCE [LARGE SCALE GENOMIC DNA]</scope>
    <source>
        <strain evidence="27 28">DSM 16998</strain>
    </source>
</reference>
<dbReference type="SMART" id="SM00448">
    <property type="entry name" value="REC"/>
    <property type="match status" value="1"/>
</dbReference>
<dbReference type="PROSITE" id="PS50110">
    <property type="entry name" value="RESPONSE_REGULATORY"/>
    <property type="match status" value="1"/>
</dbReference>
<dbReference type="Gene3D" id="1.20.120.160">
    <property type="entry name" value="HPT domain"/>
    <property type="match status" value="1"/>
</dbReference>
<evidence type="ECO:0000256" key="7">
    <source>
        <dbReference type="ARBA" id="ARBA00022692"/>
    </source>
</evidence>
<evidence type="ECO:0000256" key="17">
    <source>
        <dbReference type="ARBA" id="ARBA00064003"/>
    </source>
</evidence>
<evidence type="ECO:0000256" key="20">
    <source>
        <dbReference type="PROSITE-ProRule" id="PRU00110"/>
    </source>
</evidence>
<dbReference type="PANTHER" id="PTHR45339:SF1">
    <property type="entry name" value="HYBRID SIGNAL TRANSDUCTION HISTIDINE KINASE J"/>
    <property type="match status" value="1"/>
</dbReference>
<dbReference type="SUPFAM" id="SSF52172">
    <property type="entry name" value="CheY-like"/>
    <property type="match status" value="1"/>
</dbReference>
<dbReference type="PRINTS" id="PR00344">
    <property type="entry name" value="BCTRLSENSOR"/>
</dbReference>
<keyword evidence="9" id="KW-0547">Nucleotide-binding</keyword>
<evidence type="ECO:0000313" key="27">
    <source>
        <dbReference type="EMBL" id="TDP63762.1"/>
    </source>
</evidence>
<organism evidence="27 28">
    <name type="scientific">Roseateles toxinivorans</name>
    <dbReference type="NCBI Taxonomy" id="270368"/>
    <lineage>
        <taxon>Bacteria</taxon>
        <taxon>Pseudomonadati</taxon>
        <taxon>Pseudomonadota</taxon>
        <taxon>Betaproteobacteria</taxon>
        <taxon>Burkholderiales</taxon>
        <taxon>Sphaerotilaceae</taxon>
        <taxon>Roseateles</taxon>
    </lineage>
</organism>
<dbReference type="GO" id="GO:0000155">
    <property type="term" value="F:phosphorelay sensor kinase activity"/>
    <property type="evidence" value="ECO:0007669"/>
    <property type="project" value="InterPro"/>
</dbReference>
<dbReference type="EC" id="2.7.13.3" evidence="3"/>
<evidence type="ECO:0000259" key="26">
    <source>
        <dbReference type="PROSITE" id="PS50894"/>
    </source>
</evidence>
<dbReference type="FunCoup" id="A0A4R6QKK8">
    <property type="interactions" value="239"/>
</dbReference>
<evidence type="ECO:0000256" key="1">
    <source>
        <dbReference type="ARBA" id="ARBA00000085"/>
    </source>
</evidence>
<keyword evidence="12 23" id="KW-1133">Transmembrane helix</keyword>
<evidence type="ECO:0000256" key="10">
    <source>
        <dbReference type="ARBA" id="ARBA00022777"/>
    </source>
</evidence>
<feature type="domain" description="Histidine kinase" evidence="24">
    <location>
        <begin position="245"/>
        <end position="474"/>
    </location>
</feature>
<dbReference type="GO" id="GO:0005886">
    <property type="term" value="C:plasma membrane"/>
    <property type="evidence" value="ECO:0007669"/>
    <property type="project" value="UniProtKB-SubCell"/>
</dbReference>
<dbReference type="Proteomes" id="UP000295361">
    <property type="component" value="Unassembled WGS sequence"/>
</dbReference>
<dbReference type="Pfam" id="PF01627">
    <property type="entry name" value="Hpt"/>
    <property type="match status" value="1"/>
</dbReference>
<feature type="modified residue" description="4-aspartylphosphate" evidence="21">
    <location>
        <position position="544"/>
    </location>
</feature>
<dbReference type="PROSITE" id="PS50109">
    <property type="entry name" value="HIS_KIN"/>
    <property type="match status" value="1"/>
</dbReference>
<keyword evidence="28" id="KW-1185">Reference proteome</keyword>
<keyword evidence="13" id="KW-0902">Two-component regulatory system</keyword>
<evidence type="ECO:0000256" key="9">
    <source>
        <dbReference type="ARBA" id="ARBA00022741"/>
    </source>
</evidence>
<dbReference type="AlphaFoldDB" id="A0A4R6QKK8"/>
<dbReference type="InterPro" id="IPR011006">
    <property type="entry name" value="CheY-like_superfamily"/>
</dbReference>
<evidence type="ECO:0000256" key="3">
    <source>
        <dbReference type="ARBA" id="ARBA00012438"/>
    </source>
</evidence>
<dbReference type="OrthoDB" id="8577169at2"/>
<evidence type="ECO:0000256" key="22">
    <source>
        <dbReference type="SAM" id="Coils"/>
    </source>
</evidence>
<comment type="function">
    <text evidence="16">Member of the two-component regulatory system BvgS/BvgA. Phosphorylates BvgA via a four-step phosphorelay in response to environmental signals.</text>
</comment>
<dbReference type="CDD" id="cd17546">
    <property type="entry name" value="REC_hyHK_CKI1_RcsC-like"/>
    <property type="match status" value="1"/>
</dbReference>
<dbReference type="SMART" id="SM00388">
    <property type="entry name" value="HisKA"/>
    <property type="match status" value="1"/>
</dbReference>
<dbReference type="CDD" id="cd16922">
    <property type="entry name" value="HATPase_EvgS-ArcB-TorS-like"/>
    <property type="match status" value="1"/>
</dbReference>
<comment type="subunit">
    <text evidence="17">At low DSF concentrations, interacts with RpfF.</text>
</comment>
<keyword evidence="8" id="KW-0732">Signal</keyword>
<evidence type="ECO:0000256" key="8">
    <source>
        <dbReference type="ARBA" id="ARBA00022729"/>
    </source>
</evidence>
<protein>
    <recommendedName>
        <fullName evidence="18">Sensory/regulatory protein RpfC</fullName>
        <ecNumber evidence="3">2.7.13.3</ecNumber>
    </recommendedName>
    <alternativeName>
        <fullName evidence="19">Virulence sensor protein BvgS</fullName>
    </alternativeName>
</protein>
<keyword evidence="14" id="KW-0843">Virulence</keyword>
<evidence type="ECO:0000256" key="12">
    <source>
        <dbReference type="ARBA" id="ARBA00022989"/>
    </source>
</evidence>
<dbReference type="InterPro" id="IPR005467">
    <property type="entry name" value="His_kinase_dom"/>
</dbReference>
<dbReference type="PANTHER" id="PTHR45339">
    <property type="entry name" value="HYBRID SIGNAL TRANSDUCTION HISTIDINE KINASE J"/>
    <property type="match status" value="1"/>
</dbReference>
<evidence type="ECO:0000256" key="18">
    <source>
        <dbReference type="ARBA" id="ARBA00068150"/>
    </source>
</evidence>
<comment type="subcellular location">
    <subcellularLocation>
        <location evidence="2">Cell membrane</location>
        <topology evidence="2">Multi-pass membrane protein</topology>
    </subcellularLocation>
</comment>
<dbReference type="RefSeq" id="WP_133701632.1">
    <property type="nucleotide sequence ID" value="NZ_SNXS01000004.1"/>
</dbReference>
<dbReference type="FunFam" id="1.10.287.130:FF:000002">
    <property type="entry name" value="Two-component osmosensing histidine kinase"/>
    <property type="match status" value="1"/>
</dbReference>
<dbReference type="Pfam" id="PF00072">
    <property type="entry name" value="Response_reg"/>
    <property type="match status" value="1"/>
</dbReference>
<accession>A0A4R6QKK8</accession>
<feature type="domain" description="HPt" evidence="26">
    <location>
        <begin position="644"/>
        <end position="737"/>
    </location>
</feature>
<dbReference type="InterPro" id="IPR001789">
    <property type="entry name" value="Sig_transdc_resp-reg_receiver"/>
</dbReference>
<dbReference type="CDD" id="cd00082">
    <property type="entry name" value="HisKA"/>
    <property type="match status" value="1"/>
</dbReference>
<feature type="transmembrane region" description="Helical" evidence="23">
    <location>
        <begin position="12"/>
        <end position="31"/>
    </location>
</feature>
<proteinExistence type="predicted"/>
<dbReference type="SUPFAM" id="SSF55874">
    <property type="entry name" value="ATPase domain of HSP90 chaperone/DNA topoisomerase II/histidine kinase"/>
    <property type="match status" value="1"/>
</dbReference>
<evidence type="ECO:0000256" key="19">
    <source>
        <dbReference type="ARBA" id="ARBA00070152"/>
    </source>
</evidence>
<evidence type="ECO:0000256" key="13">
    <source>
        <dbReference type="ARBA" id="ARBA00023012"/>
    </source>
</evidence>
<evidence type="ECO:0000256" key="5">
    <source>
        <dbReference type="ARBA" id="ARBA00022553"/>
    </source>
</evidence>
<keyword evidence="6" id="KW-0808">Transferase</keyword>
<keyword evidence="5 21" id="KW-0597">Phosphoprotein</keyword>
<dbReference type="InterPro" id="IPR003594">
    <property type="entry name" value="HATPase_dom"/>
</dbReference>
<keyword evidence="11" id="KW-0067">ATP-binding</keyword>
<dbReference type="InterPro" id="IPR036641">
    <property type="entry name" value="HPT_dom_sf"/>
</dbReference>
<dbReference type="PROSITE" id="PS50894">
    <property type="entry name" value="HPT"/>
    <property type="match status" value="1"/>
</dbReference>
<feature type="coiled-coil region" evidence="22">
    <location>
        <begin position="208"/>
        <end position="238"/>
    </location>
</feature>
<evidence type="ECO:0000256" key="21">
    <source>
        <dbReference type="PROSITE-ProRule" id="PRU00169"/>
    </source>
</evidence>
<keyword evidence="22" id="KW-0175">Coiled coil</keyword>
<dbReference type="Gene3D" id="1.10.287.130">
    <property type="match status" value="1"/>
</dbReference>
<dbReference type="SMART" id="SM00387">
    <property type="entry name" value="HATPase_c"/>
    <property type="match status" value="1"/>
</dbReference>
<keyword evidence="10" id="KW-0418">Kinase</keyword>
<evidence type="ECO:0000256" key="23">
    <source>
        <dbReference type="SAM" id="Phobius"/>
    </source>
</evidence>
<keyword evidence="15 23" id="KW-0472">Membrane</keyword>
<evidence type="ECO:0000256" key="6">
    <source>
        <dbReference type="ARBA" id="ARBA00022679"/>
    </source>
</evidence>
<feature type="modified residue" description="Phosphohistidine" evidence="20">
    <location>
        <position position="683"/>
    </location>
</feature>
<evidence type="ECO:0000256" key="16">
    <source>
        <dbReference type="ARBA" id="ARBA00058004"/>
    </source>
</evidence>
<comment type="caution">
    <text evidence="27">The sequence shown here is derived from an EMBL/GenBank/DDBJ whole genome shotgun (WGS) entry which is preliminary data.</text>
</comment>
<dbReference type="InterPro" id="IPR036097">
    <property type="entry name" value="HisK_dim/P_sf"/>
</dbReference>
<evidence type="ECO:0000256" key="4">
    <source>
        <dbReference type="ARBA" id="ARBA00022475"/>
    </source>
</evidence>
<evidence type="ECO:0000256" key="15">
    <source>
        <dbReference type="ARBA" id="ARBA00023136"/>
    </source>
</evidence>
<dbReference type="Gene3D" id="3.40.50.2300">
    <property type="match status" value="1"/>
</dbReference>
<sequence>MLSDPVQRKRRTLLTLMAAALALAFGAVFYLEGRQVNMLQASVRTEHDSLVWSMFQLEVEYLKLQGELQHAIDKPGVASLESLKTRYEIFVSRLGVIAGDQASNMMQDDLAYQQALAQVRGFVLWFDAQASRSNGGAFDETLLHNTQQRMAELYTPVRDLSLRLSQHLAAQATQRIALIRDQSKYSIGLTLFQCVLTLGFALLALQQFRRLDARRKALETLAQNLSEARTEAEAANRAKSVFLANMSHEVRTPLHGLLGMLSLLKDSPLNEVQQEQVATAGESARHLLVILNDILDMSKLESGSLQMSPEPVELPRLLAELEALMLPQAQAKQLALQLTLGPDVPRWVRADVTRLRQILLNLLSNAIKFCEAGAVSLDVTLRHDEDLPADSGTASAAMLRFTVIDTGIGMDDATQNRLFERFSQGDASTSRRFGGTGLGLEISRNLARRMGGDIRVNSALNLGSTFIVELPLPACEPGVAPVVVQASNQPARSLRILVSEDHEINRKYLEAVLQRLGHSARFCHNGKEALQALMREDFDIVLMDLHTPVMDGLTATEAMRALPAPKRHIKIVALTADAFEESRQRALAAGMDDFLGKPVHIADLQAMLLRHGPAPAAERAPTPQAEPLPAVDQQTLNQVRSALPPETFKQLLQAFLRDEAQSLPNLERALREQSRSDLRQTAHSVKGAALSLGLLVVSRPAMVLEQLPADASPAAAEHAIRELRVALGQARQVCQEMGLIS</sequence>
<evidence type="ECO:0000313" key="28">
    <source>
        <dbReference type="Proteomes" id="UP000295361"/>
    </source>
</evidence>
<dbReference type="InterPro" id="IPR036890">
    <property type="entry name" value="HATPase_C_sf"/>
</dbReference>
<dbReference type="FunFam" id="3.30.565.10:FF:000010">
    <property type="entry name" value="Sensor histidine kinase RcsC"/>
    <property type="match status" value="1"/>
</dbReference>
<dbReference type="InParanoid" id="A0A4R6QKK8"/>
<dbReference type="SUPFAM" id="SSF47226">
    <property type="entry name" value="Histidine-containing phosphotransfer domain, HPT domain"/>
    <property type="match status" value="1"/>
</dbReference>
<name>A0A4R6QKK8_9BURK</name>
<keyword evidence="4" id="KW-1003">Cell membrane</keyword>
<dbReference type="InterPro" id="IPR003661">
    <property type="entry name" value="HisK_dim/P_dom"/>
</dbReference>
<dbReference type="Pfam" id="PF02518">
    <property type="entry name" value="HATPase_c"/>
    <property type="match status" value="1"/>
</dbReference>
<dbReference type="InterPro" id="IPR008207">
    <property type="entry name" value="Sig_transdc_His_kin_Hpt_dom"/>
</dbReference>
<dbReference type="EMBL" id="SNXS01000004">
    <property type="protein sequence ID" value="TDP63762.1"/>
    <property type="molecule type" value="Genomic_DNA"/>
</dbReference>
<evidence type="ECO:0000259" key="24">
    <source>
        <dbReference type="PROSITE" id="PS50109"/>
    </source>
</evidence>
<keyword evidence="7 23" id="KW-0812">Transmembrane</keyword>
<evidence type="ECO:0000256" key="11">
    <source>
        <dbReference type="ARBA" id="ARBA00022840"/>
    </source>
</evidence>